<evidence type="ECO:0000313" key="3">
    <source>
        <dbReference type="Proteomes" id="UP000078492"/>
    </source>
</evidence>
<evidence type="ECO:0000313" key="2">
    <source>
        <dbReference type="EMBL" id="KYN17120.1"/>
    </source>
</evidence>
<organism evidence="2 3">
    <name type="scientific">Trachymyrmex cornetzi</name>
    <dbReference type="NCBI Taxonomy" id="471704"/>
    <lineage>
        <taxon>Eukaryota</taxon>
        <taxon>Metazoa</taxon>
        <taxon>Ecdysozoa</taxon>
        <taxon>Arthropoda</taxon>
        <taxon>Hexapoda</taxon>
        <taxon>Insecta</taxon>
        <taxon>Pterygota</taxon>
        <taxon>Neoptera</taxon>
        <taxon>Endopterygota</taxon>
        <taxon>Hymenoptera</taxon>
        <taxon>Apocrita</taxon>
        <taxon>Aculeata</taxon>
        <taxon>Formicoidea</taxon>
        <taxon>Formicidae</taxon>
        <taxon>Myrmicinae</taxon>
        <taxon>Trachymyrmex</taxon>
    </lineage>
</organism>
<evidence type="ECO:0000256" key="1">
    <source>
        <dbReference type="SAM" id="MobiDB-lite"/>
    </source>
</evidence>
<gene>
    <name evidence="2" type="ORF">ALC57_10605</name>
</gene>
<protein>
    <submittedName>
        <fullName evidence="2">Uncharacterized protein</fullName>
    </submittedName>
</protein>
<dbReference type="EMBL" id="KQ980246">
    <property type="protein sequence ID" value="KYN17120.1"/>
    <property type="molecule type" value="Genomic_DNA"/>
</dbReference>
<sequence length="172" mass="19039">NNTAMANISCTFTHPFLPRTPDPPQSVEQTTGLDSRECGRRNSILSRYFRPFERKSILKSDQLDRKGDDDRQGRASQVQTTRGKKRRSGNLGNQSECLVSALKREKHDGPRSNIAGLETGASHRERSRLRPICCGVNDLVTALCAITNRGLDRAAEGDREVLPSCESSSGRL</sequence>
<reference evidence="2 3" key="1">
    <citation type="submission" date="2015-09" db="EMBL/GenBank/DDBJ databases">
        <title>Trachymyrmex cornetzi WGS genome.</title>
        <authorList>
            <person name="Nygaard S."/>
            <person name="Hu H."/>
            <person name="Boomsma J."/>
            <person name="Zhang G."/>
        </authorList>
    </citation>
    <scope>NUCLEOTIDE SEQUENCE [LARGE SCALE GENOMIC DNA]</scope>
    <source>
        <strain evidence="2">Tcor2-1</strain>
        <tissue evidence="2">Whole body</tissue>
    </source>
</reference>
<proteinExistence type="predicted"/>
<feature type="non-terminal residue" evidence="2">
    <location>
        <position position="1"/>
    </location>
</feature>
<accession>A0A151J3V8</accession>
<dbReference type="AlphaFoldDB" id="A0A151J3V8"/>
<keyword evidence="3" id="KW-1185">Reference proteome</keyword>
<dbReference type="Proteomes" id="UP000078492">
    <property type="component" value="Unassembled WGS sequence"/>
</dbReference>
<feature type="region of interest" description="Disordered" evidence="1">
    <location>
        <begin position="59"/>
        <end position="94"/>
    </location>
</feature>
<feature type="region of interest" description="Disordered" evidence="1">
    <location>
        <begin position="14"/>
        <end position="36"/>
    </location>
</feature>
<name>A0A151J3V8_9HYME</name>
<feature type="compositionally biased region" description="Basic and acidic residues" evidence="1">
    <location>
        <begin position="59"/>
        <end position="73"/>
    </location>
</feature>